<comment type="subcellular location">
    <subcellularLocation>
        <location evidence="1">Secreted</location>
    </subcellularLocation>
</comment>
<dbReference type="Gene3D" id="4.10.220.110">
    <property type="match status" value="1"/>
</dbReference>
<reference evidence="6 7" key="1">
    <citation type="submission" date="2019-10" db="EMBL/GenBank/DDBJ databases">
        <title>A soil myxobacterium in the family Polyangiaceae.</title>
        <authorList>
            <person name="Li Y."/>
            <person name="Wang J."/>
        </authorList>
    </citation>
    <scope>NUCLEOTIDE SEQUENCE [LARGE SCALE GENOMIC DNA]</scope>
    <source>
        <strain evidence="6 7">DSM 14734</strain>
    </source>
</reference>
<dbReference type="NCBIfam" id="TIGR01646">
    <property type="entry name" value="vgr_GE"/>
    <property type="match status" value="1"/>
</dbReference>
<dbReference type="SUPFAM" id="SSF69279">
    <property type="entry name" value="Phage tail proteins"/>
    <property type="match status" value="2"/>
</dbReference>
<evidence type="ECO:0000259" key="4">
    <source>
        <dbReference type="Pfam" id="PF04717"/>
    </source>
</evidence>
<comment type="similarity">
    <text evidence="2">Belongs to the VgrG protein family.</text>
</comment>
<dbReference type="PANTHER" id="PTHR32305">
    <property type="match status" value="1"/>
</dbReference>
<name>A0A6N7PR84_9BACT</name>
<dbReference type="GO" id="GO:0005576">
    <property type="term" value="C:extracellular region"/>
    <property type="evidence" value="ECO:0007669"/>
    <property type="project" value="UniProtKB-SubCell"/>
</dbReference>
<protein>
    <submittedName>
        <fullName evidence="6">Type VI secretion system tip protein VgrG</fullName>
    </submittedName>
</protein>
<evidence type="ECO:0000313" key="7">
    <source>
        <dbReference type="Proteomes" id="UP000440224"/>
    </source>
</evidence>
<dbReference type="AlphaFoldDB" id="A0A6N7PR84"/>
<sequence length="770" mass="85335">MAELELAFENNEDSLDVRHFSVREVISGSFDVGVLARSRLAGLDLESFVGRPAAFLMMGGPLASPRAWSGVASHIQMVQAELTGLSTYFVRIVPQMFLLRLRKRNRIFQHMTIPQIVQKILGEYSIVHQMKTTDDHQEHEYRVQYEESDFDFVSRLLEEEGISYHFKQVGGGKAGSYTTELILADKPEAGEERPVLPFVYAPNQDARQEFVRNLKVAHRIRPGAASFRDYDFVRPDFHLLGDATKSDKPEDFYELYRYAPAALVKDRREKPRVPGDIEGKLAADIDLAAARRGKREIEFDSNAYDLAPGVLFTVSGHPRGDVTAGRYLCTEISVEGTHDGEWSLSGAAAFVEEKTRFRPVKVTPKPVVEGVESAIVVGPKGEEIHTDEHGRVRVQFHWDRDGQYDDQSSCWIRVSQAWAGGAFGMIVLPRVSQEVLIGFLEGDPDQPVLIGRAYNKVAPVPFNLPEQRTVSTWKSQSSPKSEGWNEITFDDAAGKEVLYVQAQRNLSKLVKANENERTGANRSIFVGANRSSFIGAVDNVLVGQRSVAAMVEWKETEPNKPPTMVLKETMIETIHPKISLTTGKGTSLIDDADINLLADRNVVLKSGKEVIIEGKHVYINTKSVPGQAPKVEGSASDGARRPEGRTLGAVREVFGQPKPRAVRLAMQRQIITYRPPTPKQVFMAGLPGQAIAQVHARAKVALDFLKNFGKKFDQALGGLRDFLPSEASEILSQVQGIDLKKPVQSIVEKGLPKLISASIQTPPFVPPGLL</sequence>
<evidence type="ECO:0000259" key="5">
    <source>
        <dbReference type="Pfam" id="PF22178"/>
    </source>
</evidence>
<dbReference type="Gene3D" id="2.30.110.50">
    <property type="match status" value="1"/>
</dbReference>
<comment type="caution">
    <text evidence="6">The sequence shown here is derived from an EMBL/GenBank/DDBJ whole genome shotgun (WGS) entry which is preliminary data.</text>
</comment>
<dbReference type="Gene3D" id="2.40.50.230">
    <property type="entry name" value="Gp5 N-terminal domain"/>
    <property type="match status" value="1"/>
</dbReference>
<dbReference type="EMBL" id="WJIE01000001">
    <property type="protein sequence ID" value="MRG91361.1"/>
    <property type="molecule type" value="Genomic_DNA"/>
</dbReference>
<accession>A0A6N7PR84</accession>
<dbReference type="Pfam" id="PF22178">
    <property type="entry name" value="Gp5_trimer_C"/>
    <property type="match status" value="1"/>
</dbReference>
<dbReference type="Proteomes" id="UP000440224">
    <property type="component" value="Unassembled WGS sequence"/>
</dbReference>
<feature type="domain" description="Gp5/Type VI secretion system Vgr protein OB-fold" evidence="4">
    <location>
        <begin position="386"/>
        <end position="454"/>
    </location>
</feature>
<dbReference type="Pfam" id="PF04717">
    <property type="entry name" value="Phage_base_V"/>
    <property type="match status" value="1"/>
</dbReference>
<organism evidence="6 7">
    <name type="scientific">Polyangium spumosum</name>
    <dbReference type="NCBI Taxonomy" id="889282"/>
    <lineage>
        <taxon>Bacteria</taxon>
        <taxon>Pseudomonadati</taxon>
        <taxon>Myxococcota</taxon>
        <taxon>Polyangia</taxon>
        <taxon>Polyangiales</taxon>
        <taxon>Polyangiaceae</taxon>
        <taxon>Polyangium</taxon>
    </lineage>
</organism>
<dbReference type="SUPFAM" id="SSF69255">
    <property type="entry name" value="gp5 N-terminal domain-like"/>
    <property type="match status" value="1"/>
</dbReference>
<evidence type="ECO:0000256" key="3">
    <source>
        <dbReference type="ARBA" id="ARBA00022525"/>
    </source>
</evidence>
<dbReference type="OrthoDB" id="5478784at2"/>
<dbReference type="Pfam" id="PF05954">
    <property type="entry name" value="Phage_GPD"/>
    <property type="match status" value="1"/>
</dbReference>
<dbReference type="PANTHER" id="PTHR32305:SF15">
    <property type="entry name" value="PROTEIN RHSA-RELATED"/>
    <property type="match status" value="1"/>
</dbReference>
<proteinExistence type="inferred from homology"/>
<dbReference type="InterPro" id="IPR037026">
    <property type="entry name" value="Vgr_OB-fold_dom_sf"/>
</dbReference>
<keyword evidence="7" id="KW-1185">Reference proteome</keyword>
<dbReference type="Gene3D" id="3.55.50.10">
    <property type="entry name" value="Baseplate protein-like domains"/>
    <property type="match status" value="1"/>
</dbReference>
<evidence type="ECO:0000313" key="6">
    <source>
        <dbReference type="EMBL" id="MRG91361.1"/>
    </source>
</evidence>
<dbReference type="InterPro" id="IPR006533">
    <property type="entry name" value="T6SS_Vgr_RhsGE"/>
</dbReference>
<evidence type="ECO:0000256" key="1">
    <source>
        <dbReference type="ARBA" id="ARBA00004613"/>
    </source>
</evidence>
<dbReference type="RefSeq" id="WP_153818161.1">
    <property type="nucleotide sequence ID" value="NZ_WJIE01000001.1"/>
</dbReference>
<dbReference type="InterPro" id="IPR017847">
    <property type="entry name" value="T6SS_RhsGE_Vgr_subset"/>
</dbReference>
<dbReference type="InterPro" id="IPR054030">
    <property type="entry name" value="Gp5_Vgr_C"/>
</dbReference>
<dbReference type="SUPFAM" id="SSF69349">
    <property type="entry name" value="Phage fibre proteins"/>
    <property type="match status" value="1"/>
</dbReference>
<feature type="domain" description="Gp5/Type VI secretion system Vgr C-terminal trimerisation" evidence="5">
    <location>
        <begin position="471"/>
        <end position="546"/>
    </location>
</feature>
<dbReference type="InterPro" id="IPR050708">
    <property type="entry name" value="T6SS_VgrG/RHS"/>
</dbReference>
<keyword evidence="3" id="KW-0964">Secreted</keyword>
<dbReference type="InterPro" id="IPR006531">
    <property type="entry name" value="Gp5/Vgr_OB"/>
</dbReference>
<dbReference type="NCBIfam" id="TIGR03361">
    <property type="entry name" value="VI_Rhs_Vgr"/>
    <property type="match status" value="1"/>
</dbReference>
<evidence type="ECO:0000256" key="2">
    <source>
        <dbReference type="ARBA" id="ARBA00005558"/>
    </source>
</evidence>
<gene>
    <name evidence="6" type="primary">tssI</name>
    <name evidence="6" type="ORF">GF068_05405</name>
</gene>